<gene>
    <name evidence="1" type="ORF">ONZ52_05340</name>
</gene>
<evidence type="ECO:0000313" key="1">
    <source>
        <dbReference type="EMBL" id="MCW4628464.1"/>
    </source>
</evidence>
<protein>
    <submittedName>
        <fullName evidence="1">Uncharacterized protein</fullName>
    </submittedName>
</protein>
<dbReference type="RefSeq" id="WP_265217676.1">
    <property type="nucleotide sequence ID" value="NZ_JAPEUL010000004.1"/>
</dbReference>
<evidence type="ECO:0000313" key="2">
    <source>
        <dbReference type="Proteomes" id="UP001431181"/>
    </source>
</evidence>
<name>A0ABT3KD53_9GAMM</name>
<reference evidence="1" key="1">
    <citation type="submission" date="2022-11" db="EMBL/GenBank/DDBJ databases">
        <title>Marinomonas sp. nov., isolated from marine algae.</title>
        <authorList>
            <person name="Choi D.G."/>
            <person name="Kim J.M."/>
            <person name="Lee J.K."/>
            <person name="Baek J.H."/>
            <person name="Jeon C.O."/>
        </authorList>
    </citation>
    <scope>NUCLEOTIDE SEQUENCE</scope>
    <source>
        <strain evidence="1">KJ51-3</strain>
    </source>
</reference>
<accession>A0ABT3KD53</accession>
<organism evidence="1 2">
    <name type="scientific">Marinomonas rhodophyticola</name>
    <dbReference type="NCBI Taxonomy" id="2992803"/>
    <lineage>
        <taxon>Bacteria</taxon>
        <taxon>Pseudomonadati</taxon>
        <taxon>Pseudomonadota</taxon>
        <taxon>Gammaproteobacteria</taxon>
        <taxon>Oceanospirillales</taxon>
        <taxon>Oceanospirillaceae</taxon>
        <taxon>Marinomonas</taxon>
    </lineage>
</organism>
<sequence length="45" mass="5055">MYLEEPAYVSRSNLLVQAFVSDDKGEQHAIVLPRHFPTQAPGLND</sequence>
<keyword evidence="2" id="KW-1185">Reference proteome</keyword>
<dbReference type="Proteomes" id="UP001431181">
    <property type="component" value="Unassembled WGS sequence"/>
</dbReference>
<dbReference type="EMBL" id="JAPEUL010000004">
    <property type="protein sequence ID" value="MCW4628464.1"/>
    <property type="molecule type" value="Genomic_DNA"/>
</dbReference>
<comment type="caution">
    <text evidence="1">The sequence shown here is derived from an EMBL/GenBank/DDBJ whole genome shotgun (WGS) entry which is preliminary data.</text>
</comment>
<proteinExistence type="predicted"/>